<protein>
    <submittedName>
        <fullName evidence="1">SRPBCC family protein</fullName>
    </submittedName>
</protein>
<comment type="caution">
    <text evidence="1">The sequence shown here is derived from an EMBL/GenBank/DDBJ whole genome shotgun (WGS) entry which is preliminary data.</text>
</comment>
<reference evidence="1 2" key="1">
    <citation type="journal article" date="2021" name="BMC Genomics">
        <title>Genome-resolved metagenome and metatranscriptome analyses of thermophilic composting reveal key bacterial players and their metabolic interactions.</title>
        <authorList>
            <person name="Braga L.P.P."/>
            <person name="Pereira R.V."/>
            <person name="Martins L.F."/>
            <person name="Moura L.M.S."/>
            <person name="Sanchez F.B."/>
            <person name="Patane J.S.L."/>
            <person name="da Silva A.M."/>
            <person name="Setubal J.C."/>
        </authorList>
    </citation>
    <scope>NUCLEOTIDE SEQUENCE [LARGE SCALE GENOMIC DNA]</scope>
    <source>
        <strain evidence="1">ZC4RG45</strain>
    </source>
</reference>
<dbReference type="EMBL" id="QGUI02000298">
    <property type="protein sequence ID" value="MFO7193902.1"/>
    <property type="molecule type" value="Genomic_DNA"/>
</dbReference>
<organism evidence="1 2">
    <name type="scientific">Thermocrispum agreste</name>
    <dbReference type="NCBI Taxonomy" id="37925"/>
    <lineage>
        <taxon>Bacteria</taxon>
        <taxon>Bacillati</taxon>
        <taxon>Actinomycetota</taxon>
        <taxon>Actinomycetes</taxon>
        <taxon>Pseudonocardiales</taxon>
        <taxon>Pseudonocardiaceae</taxon>
        <taxon>Thermocrispum</taxon>
    </lineage>
</organism>
<dbReference type="CDD" id="cd07819">
    <property type="entry name" value="SRPBCC_2"/>
    <property type="match status" value="1"/>
</dbReference>
<dbReference type="InterPro" id="IPR023393">
    <property type="entry name" value="START-like_dom_sf"/>
</dbReference>
<gene>
    <name evidence="1" type="ORF">DIU77_016795</name>
</gene>
<proteinExistence type="predicted"/>
<dbReference type="Pfam" id="PF10604">
    <property type="entry name" value="Polyketide_cyc2"/>
    <property type="match status" value="1"/>
</dbReference>
<dbReference type="InterPro" id="IPR019587">
    <property type="entry name" value="Polyketide_cyclase/dehydratase"/>
</dbReference>
<evidence type="ECO:0000313" key="2">
    <source>
        <dbReference type="Proteomes" id="UP000249324"/>
    </source>
</evidence>
<evidence type="ECO:0000313" key="1">
    <source>
        <dbReference type="EMBL" id="MFO7193902.1"/>
    </source>
</evidence>
<dbReference type="Proteomes" id="UP000249324">
    <property type="component" value="Unassembled WGS sequence"/>
</dbReference>
<dbReference type="PANTHER" id="PTHR39683:SF4">
    <property type="entry name" value="COENZYME Q-BINDING PROTEIN COQ10 START DOMAIN-CONTAINING PROTEIN"/>
    <property type="match status" value="1"/>
</dbReference>
<accession>A0ABD6FIZ8</accession>
<name>A0ABD6FIZ8_9PSEU</name>
<dbReference type="AlphaFoldDB" id="A0ABD6FIZ8"/>
<dbReference type="PANTHER" id="PTHR39683">
    <property type="entry name" value="CONSERVED PROTEIN TB16.3"/>
    <property type="match status" value="1"/>
</dbReference>
<sequence>MPDESTQSIVVDAPADRVMAVIADLESYPEWAKAVRRTEVLERDDHGRPYRVKFTLDAGPVQDVYTLCYDWAPDGLRVNWHLVEGQMQRAQKGEYALRPLGDGSSTEVTYTLSVELALPMIGLLRRKAEKVIMDIALKELKRRAESS</sequence>
<dbReference type="Gene3D" id="3.30.530.20">
    <property type="match status" value="1"/>
</dbReference>
<dbReference type="SUPFAM" id="SSF55961">
    <property type="entry name" value="Bet v1-like"/>
    <property type="match status" value="1"/>
</dbReference>